<accession>A0A420WMW7</accession>
<protein>
    <submittedName>
        <fullName evidence="5">AraC-like DNA-binding protein</fullName>
    </submittedName>
</protein>
<reference evidence="5 6" key="1">
    <citation type="submission" date="2018-10" db="EMBL/GenBank/DDBJ databases">
        <title>Comparative analysis of microorganisms from saline springs in Andes Mountain Range, Colombia.</title>
        <authorList>
            <person name="Rubin E."/>
        </authorList>
    </citation>
    <scope>NUCLEOTIDE SEQUENCE [LARGE SCALE GENOMIC DNA]</scope>
    <source>
        <strain evidence="5 6">USBA 36</strain>
    </source>
</reference>
<keyword evidence="2 5" id="KW-0238">DNA-binding</keyword>
<dbReference type="Pfam" id="PF12833">
    <property type="entry name" value="HTH_18"/>
    <property type="match status" value="1"/>
</dbReference>
<dbReference type="EMBL" id="RBIG01000001">
    <property type="protein sequence ID" value="RKQ72262.1"/>
    <property type="molecule type" value="Genomic_DNA"/>
</dbReference>
<dbReference type="InterPro" id="IPR018062">
    <property type="entry name" value="HTH_AraC-typ_CS"/>
</dbReference>
<name>A0A420WMW7_9PROT</name>
<evidence type="ECO:0000259" key="4">
    <source>
        <dbReference type="PROSITE" id="PS01124"/>
    </source>
</evidence>
<dbReference type="RefSeq" id="WP_121216645.1">
    <property type="nucleotide sequence ID" value="NZ_RBIG01000001.1"/>
</dbReference>
<comment type="caution">
    <text evidence="5">The sequence shown here is derived from an EMBL/GenBank/DDBJ whole genome shotgun (WGS) entry which is preliminary data.</text>
</comment>
<proteinExistence type="predicted"/>
<evidence type="ECO:0000256" key="3">
    <source>
        <dbReference type="ARBA" id="ARBA00023163"/>
    </source>
</evidence>
<gene>
    <name evidence="5" type="ORF">BCL74_0020</name>
</gene>
<sequence>MTAVLANGTGMFKQAELRSGLKLHAADVTEARNYRHDTELQPGLIVTLFLSGQTRIKLGNREHDLLADADTPRGIVLACAEQDIFTCERLCDCRVRRVSISLPRAWIDQDTVDDPYIEAIRRFSRHHGDSLLWRPSPHLAAQAERILLTAGNGSFLERLRLESEAAEMVANGLRQFDGPEHSILSGRDRMRLRRLYDYIDTLEGDSVTLEEIARQAGMSVSAMQRLFRAAKGLSVFEYIRLRRLERARTALERREMSVTEAAYLAGYGSPANFSTAFKRQFGLTPREVLKRRYS</sequence>
<dbReference type="PROSITE" id="PS01124">
    <property type="entry name" value="HTH_ARAC_FAMILY_2"/>
    <property type="match status" value="1"/>
</dbReference>
<dbReference type="AlphaFoldDB" id="A0A420WMW7"/>
<dbReference type="Proteomes" id="UP000277424">
    <property type="component" value="Unassembled WGS sequence"/>
</dbReference>
<dbReference type="InterPro" id="IPR020449">
    <property type="entry name" value="Tscrpt_reg_AraC-type_HTH"/>
</dbReference>
<dbReference type="GO" id="GO:0003700">
    <property type="term" value="F:DNA-binding transcription factor activity"/>
    <property type="evidence" value="ECO:0007669"/>
    <property type="project" value="InterPro"/>
</dbReference>
<dbReference type="Gene3D" id="1.10.10.60">
    <property type="entry name" value="Homeodomain-like"/>
    <property type="match status" value="2"/>
</dbReference>
<dbReference type="InterPro" id="IPR009057">
    <property type="entry name" value="Homeodomain-like_sf"/>
</dbReference>
<evidence type="ECO:0000313" key="6">
    <source>
        <dbReference type="Proteomes" id="UP000277424"/>
    </source>
</evidence>
<dbReference type="PANTHER" id="PTHR47893">
    <property type="entry name" value="REGULATORY PROTEIN PCHR"/>
    <property type="match status" value="1"/>
</dbReference>
<evidence type="ECO:0000256" key="1">
    <source>
        <dbReference type="ARBA" id="ARBA00023015"/>
    </source>
</evidence>
<evidence type="ECO:0000256" key="2">
    <source>
        <dbReference type="ARBA" id="ARBA00023125"/>
    </source>
</evidence>
<dbReference type="SUPFAM" id="SSF46689">
    <property type="entry name" value="Homeodomain-like"/>
    <property type="match status" value="2"/>
</dbReference>
<keyword evidence="1" id="KW-0805">Transcription regulation</keyword>
<dbReference type="PANTHER" id="PTHR47893:SF1">
    <property type="entry name" value="REGULATORY PROTEIN PCHR"/>
    <property type="match status" value="1"/>
</dbReference>
<dbReference type="PRINTS" id="PR00032">
    <property type="entry name" value="HTHARAC"/>
</dbReference>
<dbReference type="SMART" id="SM00342">
    <property type="entry name" value="HTH_ARAC"/>
    <property type="match status" value="1"/>
</dbReference>
<dbReference type="InterPro" id="IPR053142">
    <property type="entry name" value="PchR_regulatory_protein"/>
</dbReference>
<dbReference type="PROSITE" id="PS00041">
    <property type="entry name" value="HTH_ARAC_FAMILY_1"/>
    <property type="match status" value="1"/>
</dbReference>
<evidence type="ECO:0000313" key="5">
    <source>
        <dbReference type="EMBL" id="RKQ72262.1"/>
    </source>
</evidence>
<feature type="domain" description="HTH araC/xylS-type" evidence="4">
    <location>
        <begin position="193"/>
        <end position="291"/>
    </location>
</feature>
<organism evidence="5 6">
    <name type="scientific">Oceanibaculum indicum</name>
    <dbReference type="NCBI Taxonomy" id="526216"/>
    <lineage>
        <taxon>Bacteria</taxon>
        <taxon>Pseudomonadati</taxon>
        <taxon>Pseudomonadota</taxon>
        <taxon>Alphaproteobacteria</taxon>
        <taxon>Rhodospirillales</taxon>
        <taxon>Oceanibaculaceae</taxon>
        <taxon>Oceanibaculum</taxon>
    </lineage>
</organism>
<dbReference type="InterPro" id="IPR018060">
    <property type="entry name" value="HTH_AraC"/>
</dbReference>
<keyword evidence="3" id="KW-0804">Transcription</keyword>
<dbReference type="OrthoDB" id="6670788at2"/>
<dbReference type="GO" id="GO:0043565">
    <property type="term" value="F:sequence-specific DNA binding"/>
    <property type="evidence" value="ECO:0007669"/>
    <property type="project" value="InterPro"/>
</dbReference>